<reference evidence="2" key="1">
    <citation type="journal article" date="2012" name="Science">
        <title>The Paleozoic origin of enzymatic lignin decomposition reconstructed from 31 fungal genomes.</title>
        <authorList>
            <person name="Floudas D."/>
            <person name="Binder M."/>
            <person name="Riley R."/>
            <person name="Barry K."/>
            <person name="Blanchette R.A."/>
            <person name="Henrissat B."/>
            <person name="Martinez A.T."/>
            <person name="Otillar R."/>
            <person name="Spatafora J.W."/>
            <person name="Yadav J.S."/>
            <person name="Aerts A."/>
            <person name="Benoit I."/>
            <person name="Boyd A."/>
            <person name="Carlson A."/>
            <person name="Copeland A."/>
            <person name="Coutinho P.M."/>
            <person name="de Vries R.P."/>
            <person name="Ferreira P."/>
            <person name="Findley K."/>
            <person name="Foster B."/>
            <person name="Gaskell J."/>
            <person name="Glotzer D."/>
            <person name="Gorecki P."/>
            <person name="Heitman J."/>
            <person name="Hesse C."/>
            <person name="Hori C."/>
            <person name="Igarashi K."/>
            <person name="Jurgens J.A."/>
            <person name="Kallen N."/>
            <person name="Kersten P."/>
            <person name="Kohler A."/>
            <person name="Kuees U."/>
            <person name="Kumar T.K.A."/>
            <person name="Kuo A."/>
            <person name="LaButti K."/>
            <person name="Larrondo L.F."/>
            <person name="Lindquist E."/>
            <person name="Ling A."/>
            <person name="Lombard V."/>
            <person name="Lucas S."/>
            <person name="Lundell T."/>
            <person name="Martin R."/>
            <person name="McLaughlin D.J."/>
            <person name="Morgenstern I."/>
            <person name="Morin E."/>
            <person name="Murat C."/>
            <person name="Nagy L.G."/>
            <person name="Nolan M."/>
            <person name="Ohm R.A."/>
            <person name="Patyshakuliyeva A."/>
            <person name="Rokas A."/>
            <person name="Ruiz-Duenas F.J."/>
            <person name="Sabat G."/>
            <person name="Salamov A."/>
            <person name="Samejima M."/>
            <person name="Schmutz J."/>
            <person name="Slot J.C."/>
            <person name="St John F."/>
            <person name="Stenlid J."/>
            <person name="Sun H."/>
            <person name="Sun S."/>
            <person name="Syed K."/>
            <person name="Tsang A."/>
            <person name="Wiebenga A."/>
            <person name="Young D."/>
            <person name="Pisabarro A."/>
            <person name="Eastwood D.C."/>
            <person name="Martin F."/>
            <person name="Cullen D."/>
            <person name="Grigoriev I.V."/>
            <person name="Hibbett D.S."/>
        </authorList>
    </citation>
    <scope>NUCLEOTIDE SEQUENCE [LARGE SCALE GENOMIC DNA]</scope>
    <source>
        <strain evidence="2">TFB10046</strain>
    </source>
</reference>
<evidence type="ECO:0000313" key="2">
    <source>
        <dbReference type="Proteomes" id="UP000006514"/>
    </source>
</evidence>
<feature type="non-terminal residue" evidence="1">
    <location>
        <position position="84"/>
    </location>
</feature>
<keyword evidence="2" id="KW-1185">Reference proteome</keyword>
<dbReference type="KEGG" id="adl:AURDEDRAFT_42305"/>
<protein>
    <recommendedName>
        <fullName evidence="3">DNA helicase</fullName>
    </recommendedName>
</protein>
<proteinExistence type="predicted"/>
<dbReference type="InParanoid" id="J0LG06"/>
<name>J0LG06_AURST</name>
<sequence>MGRLPLVPGMPVILTQNYDVEGGIVNGSRGILKKIRYSVDAHGQRRLISCIIKIPHASGADFQGLGPKMFPVLQETSNIVVTHK</sequence>
<dbReference type="OMA" id="RHATSCV"/>
<dbReference type="Proteomes" id="UP000006514">
    <property type="component" value="Unassembled WGS sequence"/>
</dbReference>
<dbReference type="EMBL" id="JH687863">
    <property type="protein sequence ID" value="EJD36385.1"/>
    <property type="molecule type" value="Genomic_DNA"/>
</dbReference>
<dbReference type="OrthoDB" id="432234at2759"/>
<organism evidence="1 2">
    <name type="scientific">Auricularia subglabra (strain TFB-10046 / SS5)</name>
    <name type="common">White-rot fungus</name>
    <name type="synonym">Auricularia delicata (strain TFB10046)</name>
    <dbReference type="NCBI Taxonomy" id="717982"/>
    <lineage>
        <taxon>Eukaryota</taxon>
        <taxon>Fungi</taxon>
        <taxon>Dikarya</taxon>
        <taxon>Basidiomycota</taxon>
        <taxon>Agaricomycotina</taxon>
        <taxon>Agaricomycetes</taxon>
        <taxon>Auriculariales</taxon>
        <taxon>Auriculariaceae</taxon>
        <taxon>Auricularia</taxon>
    </lineage>
</organism>
<evidence type="ECO:0008006" key="3">
    <source>
        <dbReference type="Google" id="ProtNLM"/>
    </source>
</evidence>
<dbReference type="eggNOG" id="ENOG502T2MQ">
    <property type="taxonomic scope" value="Eukaryota"/>
</dbReference>
<gene>
    <name evidence="1" type="ORF">AURDEDRAFT_42305</name>
</gene>
<accession>J0LG06</accession>
<dbReference type="AlphaFoldDB" id="J0LG06"/>
<evidence type="ECO:0000313" key="1">
    <source>
        <dbReference type="EMBL" id="EJD36385.1"/>
    </source>
</evidence>